<dbReference type="GO" id="GO:0016301">
    <property type="term" value="F:kinase activity"/>
    <property type="evidence" value="ECO:0007669"/>
    <property type="project" value="UniProtKB-KW"/>
</dbReference>
<dbReference type="InterPro" id="IPR043129">
    <property type="entry name" value="ATPase_NBD"/>
</dbReference>
<dbReference type="EMBL" id="VFOW01000001">
    <property type="protein sequence ID" value="TQL79346.1"/>
    <property type="molecule type" value="Genomic_DNA"/>
</dbReference>
<comment type="similarity">
    <text evidence="1">Belongs to the ROK (NagC/XylR) family.</text>
</comment>
<dbReference type="PANTHER" id="PTHR18964">
    <property type="entry name" value="ROK (REPRESSOR, ORF, KINASE) FAMILY"/>
    <property type="match status" value="1"/>
</dbReference>
<dbReference type="SUPFAM" id="SSF53067">
    <property type="entry name" value="Actin-like ATPase domain"/>
    <property type="match status" value="1"/>
</dbReference>
<evidence type="ECO:0000256" key="1">
    <source>
        <dbReference type="ARBA" id="ARBA00006479"/>
    </source>
</evidence>
<dbReference type="PROSITE" id="PS01125">
    <property type="entry name" value="ROK"/>
    <property type="match status" value="1"/>
</dbReference>
<sequence>MTAGLETMDDPMIGVDIGGTKIAAATVDGRGGIVQAVVRPTPSADGPDAVLAAVADAIRTLTGHERAPGIGVGTGGVIDHDRGIVVAANDLLPGWAGTDVRRQLAERFGKPVAVDNDVNAFGLAEQRFGAGVGHRDVLYVSVGTGVGGALVLGGELHRGVHHTAGELGHLAVPEAVGRLCNCGRPDHLEAVASGPAISRRYTELGGERLDLRAVADRAQTGEPLAIAVITDGARALGRALAGLVNTIDVSRVVVGGGVADMGQRYWRPLTEAFADELQPGPGAIRPVPAALGSRSAVIGAASLLNTHAPPSSVDEGYS</sequence>
<dbReference type="AlphaFoldDB" id="A0A543B3E4"/>
<keyword evidence="3" id="KW-1185">Reference proteome</keyword>
<dbReference type="InterPro" id="IPR000600">
    <property type="entry name" value="ROK"/>
</dbReference>
<dbReference type="Gene3D" id="3.30.420.40">
    <property type="match status" value="2"/>
</dbReference>
<dbReference type="Proteomes" id="UP000317043">
    <property type="component" value="Unassembled WGS sequence"/>
</dbReference>
<gene>
    <name evidence="2" type="ORF">FB566_4947</name>
</gene>
<keyword evidence="2" id="KW-0418">Kinase</keyword>
<evidence type="ECO:0000313" key="2">
    <source>
        <dbReference type="EMBL" id="TQL79346.1"/>
    </source>
</evidence>
<comment type="caution">
    <text evidence="2">The sequence shown here is derived from an EMBL/GenBank/DDBJ whole genome shotgun (WGS) entry which is preliminary data.</text>
</comment>
<organism evidence="2 3">
    <name type="scientific">Stackebrandtia endophytica</name>
    <dbReference type="NCBI Taxonomy" id="1496996"/>
    <lineage>
        <taxon>Bacteria</taxon>
        <taxon>Bacillati</taxon>
        <taxon>Actinomycetota</taxon>
        <taxon>Actinomycetes</taxon>
        <taxon>Glycomycetales</taxon>
        <taxon>Glycomycetaceae</taxon>
        <taxon>Stackebrandtia</taxon>
    </lineage>
</organism>
<dbReference type="RefSeq" id="WP_211347855.1">
    <property type="nucleotide sequence ID" value="NZ_JBHTGS010000002.1"/>
</dbReference>
<name>A0A543B3E4_9ACTN</name>
<dbReference type="Pfam" id="PF00480">
    <property type="entry name" value="ROK"/>
    <property type="match status" value="1"/>
</dbReference>
<dbReference type="InParanoid" id="A0A543B3E4"/>
<keyword evidence="2" id="KW-0808">Transferase</keyword>
<dbReference type="PANTHER" id="PTHR18964:SF169">
    <property type="entry name" value="N-ACETYLMANNOSAMINE KINASE"/>
    <property type="match status" value="1"/>
</dbReference>
<proteinExistence type="inferred from homology"/>
<accession>A0A543B3E4</accession>
<protein>
    <submittedName>
        <fullName evidence="2">Glucokinase</fullName>
    </submittedName>
</protein>
<reference evidence="2 3" key="1">
    <citation type="submission" date="2019-06" db="EMBL/GenBank/DDBJ databases">
        <title>Sequencing the genomes of 1000 actinobacteria strains.</title>
        <authorList>
            <person name="Klenk H.-P."/>
        </authorList>
    </citation>
    <scope>NUCLEOTIDE SEQUENCE [LARGE SCALE GENOMIC DNA]</scope>
    <source>
        <strain evidence="2 3">DSM 45928</strain>
    </source>
</reference>
<dbReference type="InterPro" id="IPR049874">
    <property type="entry name" value="ROK_cs"/>
</dbReference>
<evidence type="ECO:0000313" key="3">
    <source>
        <dbReference type="Proteomes" id="UP000317043"/>
    </source>
</evidence>